<organism evidence="7 9">
    <name type="scientific">Minwuia thermotolerans</name>
    <dbReference type="NCBI Taxonomy" id="2056226"/>
    <lineage>
        <taxon>Bacteria</taxon>
        <taxon>Pseudomonadati</taxon>
        <taxon>Pseudomonadota</taxon>
        <taxon>Alphaproteobacteria</taxon>
        <taxon>Minwuiales</taxon>
        <taxon>Minwuiaceae</taxon>
        <taxon>Minwuia</taxon>
    </lineage>
</organism>
<dbReference type="EMBL" id="PHIG01000033">
    <property type="protein sequence ID" value="PJK29340.1"/>
    <property type="molecule type" value="Genomic_DNA"/>
</dbReference>
<evidence type="ECO:0000313" key="6">
    <source>
        <dbReference type="EMBL" id="PJK29340.1"/>
    </source>
</evidence>
<dbReference type="RefSeq" id="WP_109792117.1">
    <property type="nucleotide sequence ID" value="NZ_PHIG01000018.1"/>
</dbReference>
<proteinExistence type="inferred from homology"/>
<dbReference type="PROSITE" id="PS51935">
    <property type="entry name" value="NLPC_P60"/>
    <property type="match status" value="1"/>
</dbReference>
<gene>
    <name evidence="8" type="ORF">CVT23_04835</name>
    <name evidence="7" type="ORF">CVT23_05885</name>
    <name evidence="6" type="ORF">CVT23_12110</name>
</gene>
<evidence type="ECO:0000256" key="1">
    <source>
        <dbReference type="ARBA" id="ARBA00007074"/>
    </source>
</evidence>
<evidence type="ECO:0000313" key="7">
    <source>
        <dbReference type="EMBL" id="PJK30475.1"/>
    </source>
</evidence>
<evidence type="ECO:0000256" key="3">
    <source>
        <dbReference type="ARBA" id="ARBA00022801"/>
    </source>
</evidence>
<dbReference type="Proteomes" id="UP000229498">
    <property type="component" value="Unassembled WGS sequence"/>
</dbReference>
<dbReference type="GO" id="GO:0006508">
    <property type="term" value="P:proteolysis"/>
    <property type="evidence" value="ECO:0007669"/>
    <property type="project" value="UniProtKB-KW"/>
</dbReference>
<feature type="domain" description="NlpC/P60" evidence="5">
    <location>
        <begin position="1"/>
        <end position="158"/>
    </location>
</feature>
<dbReference type="OrthoDB" id="7992881at2"/>
<dbReference type="InterPro" id="IPR038765">
    <property type="entry name" value="Papain-like_cys_pep_sf"/>
</dbReference>
<dbReference type="AlphaFoldDB" id="A0A2M9G429"/>
<evidence type="ECO:0000313" key="9">
    <source>
        <dbReference type="Proteomes" id="UP000229498"/>
    </source>
</evidence>
<keyword evidence="9" id="KW-1185">Reference proteome</keyword>
<keyword evidence="2" id="KW-0645">Protease</keyword>
<protein>
    <recommendedName>
        <fullName evidence="5">NlpC/P60 domain-containing protein</fullName>
    </recommendedName>
</protein>
<keyword evidence="4" id="KW-0788">Thiol protease</keyword>
<comment type="caution">
    <text evidence="7">The sequence shown here is derived from an EMBL/GenBank/DDBJ whole genome shotgun (WGS) entry which is preliminary data.</text>
</comment>
<dbReference type="EMBL" id="PHIG01000018">
    <property type="protein sequence ID" value="PJK30698.1"/>
    <property type="molecule type" value="Genomic_DNA"/>
</dbReference>
<dbReference type="Gene3D" id="3.90.1720.10">
    <property type="entry name" value="endopeptidase domain like (from Nostoc punctiforme)"/>
    <property type="match status" value="1"/>
</dbReference>
<evidence type="ECO:0000313" key="8">
    <source>
        <dbReference type="EMBL" id="PJK30698.1"/>
    </source>
</evidence>
<evidence type="ECO:0000259" key="5">
    <source>
        <dbReference type="PROSITE" id="PS51935"/>
    </source>
</evidence>
<reference evidence="7 9" key="1">
    <citation type="submission" date="2017-11" db="EMBL/GenBank/DDBJ databases">
        <title>Draft genome sequence of Rhizobiales bacterium SY3-13.</title>
        <authorList>
            <person name="Sun C."/>
        </authorList>
    </citation>
    <scope>NUCLEOTIDE SEQUENCE [LARGE SCALE GENOMIC DNA]</scope>
    <source>
        <strain evidence="7 9">SY3-13</strain>
    </source>
</reference>
<comment type="similarity">
    <text evidence="1">Belongs to the peptidase C40 family.</text>
</comment>
<sequence>MLNRSDSIRFVRPLIGLPWERGAAGPDAFDCGSFTAFVQRGMMGRELPVSLADYGDLVSAAALRQAIADAELDAAWPVVTRAEGEEAARLATTAGWRHGDVVVFRRGAFCHVGTWTALGQGATGLLHCARFDGVVLEPWSTARARSWTSIEACRPAAEAKP</sequence>
<evidence type="ECO:0000256" key="4">
    <source>
        <dbReference type="ARBA" id="ARBA00022807"/>
    </source>
</evidence>
<dbReference type="InterPro" id="IPR000064">
    <property type="entry name" value="NLP_P60_dom"/>
</dbReference>
<dbReference type="SUPFAM" id="SSF54001">
    <property type="entry name" value="Cysteine proteinases"/>
    <property type="match status" value="1"/>
</dbReference>
<evidence type="ECO:0000256" key="2">
    <source>
        <dbReference type="ARBA" id="ARBA00022670"/>
    </source>
</evidence>
<keyword evidence="3" id="KW-0378">Hydrolase</keyword>
<dbReference type="GO" id="GO:0008234">
    <property type="term" value="F:cysteine-type peptidase activity"/>
    <property type="evidence" value="ECO:0007669"/>
    <property type="project" value="UniProtKB-KW"/>
</dbReference>
<dbReference type="EMBL" id="PHIG01000025">
    <property type="protein sequence ID" value="PJK30475.1"/>
    <property type="molecule type" value="Genomic_DNA"/>
</dbReference>
<accession>A0A2M9G429</accession>
<name>A0A2M9G429_9PROT</name>